<gene>
    <name evidence="2" type="ORF">B0H16DRAFT_132521</name>
</gene>
<proteinExistence type="predicted"/>
<accession>A0AAD7I6S3</accession>
<evidence type="ECO:0000313" key="3">
    <source>
        <dbReference type="Proteomes" id="UP001215598"/>
    </source>
</evidence>
<evidence type="ECO:0000313" key="2">
    <source>
        <dbReference type="EMBL" id="KAJ7735325.1"/>
    </source>
</evidence>
<protein>
    <submittedName>
        <fullName evidence="2">Uncharacterized protein</fullName>
    </submittedName>
</protein>
<feature type="region of interest" description="Disordered" evidence="1">
    <location>
        <begin position="100"/>
        <end position="123"/>
    </location>
</feature>
<reference evidence="2" key="1">
    <citation type="submission" date="2023-03" db="EMBL/GenBank/DDBJ databases">
        <title>Massive genome expansion in bonnet fungi (Mycena s.s.) driven by repeated elements and novel gene families across ecological guilds.</title>
        <authorList>
            <consortium name="Lawrence Berkeley National Laboratory"/>
            <person name="Harder C.B."/>
            <person name="Miyauchi S."/>
            <person name="Viragh M."/>
            <person name="Kuo A."/>
            <person name="Thoen E."/>
            <person name="Andreopoulos B."/>
            <person name="Lu D."/>
            <person name="Skrede I."/>
            <person name="Drula E."/>
            <person name="Henrissat B."/>
            <person name="Morin E."/>
            <person name="Kohler A."/>
            <person name="Barry K."/>
            <person name="LaButti K."/>
            <person name="Morin E."/>
            <person name="Salamov A."/>
            <person name="Lipzen A."/>
            <person name="Mereny Z."/>
            <person name="Hegedus B."/>
            <person name="Baldrian P."/>
            <person name="Stursova M."/>
            <person name="Weitz H."/>
            <person name="Taylor A."/>
            <person name="Grigoriev I.V."/>
            <person name="Nagy L.G."/>
            <person name="Martin F."/>
            <person name="Kauserud H."/>
        </authorList>
    </citation>
    <scope>NUCLEOTIDE SEQUENCE</scope>
    <source>
        <strain evidence="2">CBHHK182m</strain>
    </source>
</reference>
<keyword evidence="3" id="KW-1185">Reference proteome</keyword>
<dbReference type="AlphaFoldDB" id="A0AAD7I6S3"/>
<name>A0AAD7I6S3_9AGAR</name>
<organism evidence="2 3">
    <name type="scientific">Mycena metata</name>
    <dbReference type="NCBI Taxonomy" id="1033252"/>
    <lineage>
        <taxon>Eukaryota</taxon>
        <taxon>Fungi</taxon>
        <taxon>Dikarya</taxon>
        <taxon>Basidiomycota</taxon>
        <taxon>Agaricomycotina</taxon>
        <taxon>Agaricomycetes</taxon>
        <taxon>Agaricomycetidae</taxon>
        <taxon>Agaricales</taxon>
        <taxon>Marasmiineae</taxon>
        <taxon>Mycenaceae</taxon>
        <taxon>Mycena</taxon>
    </lineage>
</organism>
<comment type="caution">
    <text evidence="2">The sequence shown here is derived from an EMBL/GenBank/DDBJ whole genome shotgun (WGS) entry which is preliminary data.</text>
</comment>
<sequence>MQTLFETSRSQSVIILALHCIHPNLATPATSGSEFRMCFAGLMENKYLDDNTYTNATWTAAVSLLPLAQTTRWSESFLWRVIIPVIILIRLPKNIQRLGPPQGLGGHEGEGGDTRATAAADPTHTHIPRPRITFLHTTPLRTIGQGG</sequence>
<evidence type="ECO:0000256" key="1">
    <source>
        <dbReference type="SAM" id="MobiDB-lite"/>
    </source>
</evidence>
<dbReference type="Proteomes" id="UP001215598">
    <property type="component" value="Unassembled WGS sequence"/>
</dbReference>
<dbReference type="EMBL" id="JARKIB010000127">
    <property type="protein sequence ID" value="KAJ7735325.1"/>
    <property type="molecule type" value="Genomic_DNA"/>
</dbReference>